<keyword evidence="5 9" id="KW-0472">Membrane</keyword>
<evidence type="ECO:0000313" key="12">
    <source>
        <dbReference type="Proteomes" id="UP001606099"/>
    </source>
</evidence>
<reference evidence="11 12" key="1">
    <citation type="submission" date="2024-08" db="EMBL/GenBank/DDBJ databases">
        <authorList>
            <person name="Lu H."/>
        </authorList>
    </citation>
    <scope>NUCLEOTIDE SEQUENCE [LARGE SCALE GENOMIC DNA]</scope>
    <source>
        <strain evidence="11 12">BYS180W</strain>
    </source>
</reference>
<keyword evidence="3 9" id="KW-0812">Transmembrane</keyword>
<name>A0ABW7FVT7_9BURK</name>
<keyword evidence="6" id="KW-0143">Chaperone</keyword>
<comment type="similarity">
    <text evidence="7">Belongs to the YfgM family.</text>
</comment>
<sequence>MASHLDLEEQEQLEQLKAFWNRWGNLITGVVTLVVAVFAAWTGWNWWQREQGVKASAMYAELERVARAGDLEKTQQVFADIKDRFAKTTYAGQAALVAAKLQADKGKADEARATLTWATAQAQPNPLRDVARLRLAGLHMDAKQYDEAAKALDAIESADFAALQADRRGDLALLKAQPDQAREQFKKAYTTLKAEDQYRRLVEVKLASLGVDAETLKSTEGAAK</sequence>
<keyword evidence="12" id="KW-1185">Reference proteome</keyword>
<dbReference type="Proteomes" id="UP001606099">
    <property type="component" value="Unassembled WGS sequence"/>
</dbReference>
<dbReference type="InterPro" id="IPR011990">
    <property type="entry name" value="TPR-like_helical_dom_sf"/>
</dbReference>
<protein>
    <recommendedName>
        <fullName evidence="8">Ancillary SecYEG translocon subunit</fullName>
    </recommendedName>
</protein>
<evidence type="ECO:0000313" key="11">
    <source>
        <dbReference type="EMBL" id="MFG6448437.1"/>
    </source>
</evidence>
<evidence type="ECO:0000256" key="6">
    <source>
        <dbReference type="ARBA" id="ARBA00023186"/>
    </source>
</evidence>
<dbReference type="EMBL" id="JBIGHZ010000003">
    <property type="protein sequence ID" value="MFG6448437.1"/>
    <property type="molecule type" value="Genomic_DNA"/>
</dbReference>
<comment type="subcellular location">
    <subcellularLocation>
        <location evidence="1">Cell membrane</location>
        <topology evidence="1">Single-pass type II membrane protein</topology>
    </subcellularLocation>
</comment>
<evidence type="ECO:0000259" key="10">
    <source>
        <dbReference type="Pfam" id="PF09976"/>
    </source>
</evidence>
<proteinExistence type="inferred from homology"/>
<evidence type="ECO:0000256" key="5">
    <source>
        <dbReference type="ARBA" id="ARBA00023136"/>
    </source>
</evidence>
<evidence type="ECO:0000256" key="3">
    <source>
        <dbReference type="ARBA" id="ARBA00022692"/>
    </source>
</evidence>
<dbReference type="SUPFAM" id="SSF48452">
    <property type="entry name" value="TPR-like"/>
    <property type="match status" value="1"/>
</dbReference>
<keyword evidence="2" id="KW-1003">Cell membrane</keyword>
<accession>A0ABW7FVT7</accession>
<gene>
    <name evidence="11" type="ORF">ACG0Z6_09290</name>
</gene>
<dbReference type="InterPro" id="IPR026039">
    <property type="entry name" value="YfgM"/>
</dbReference>
<dbReference type="Gene3D" id="1.25.40.10">
    <property type="entry name" value="Tetratricopeptide repeat domain"/>
    <property type="match status" value="1"/>
</dbReference>
<dbReference type="Pfam" id="PF09976">
    <property type="entry name" value="TPR_21"/>
    <property type="match status" value="1"/>
</dbReference>
<evidence type="ECO:0000256" key="7">
    <source>
        <dbReference type="ARBA" id="ARBA00024197"/>
    </source>
</evidence>
<feature type="domain" description="Ancillary SecYEG translocon subunit/Cell division coordinator CpoB TPR" evidence="10">
    <location>
        <begin position="17"/>
        <end position="210"/>
    </location>
</feature>
<comment type="caution">
    <text evidence="11">The sequence shown here is derived from an EMBL/GenBank/DDBJ whole genome shotgun (WGS) entry which is preliminary data.</text>
</comment>
<keyword evidence="4 9" id="KW-1133">Transmembrane helix</keyword>
<feature type="transmembrane region" description="Helical" evidence="9">
    <location>
        <begin position="23"/>
        <end position="44"/>
    </location>
</feature>
<dbReference type="PANTHER" id="PTHR38035:SF1">
    <property type="entry name" value="ANCILLARY SECYEG TRANSLOCON SUBUNIT"/>
    <property type="match status" value="1"/>
</dbReference>
<organism evidence="11 12">
    <name type="scientific">Roseateles rivi</name>
    <dbReference type="NCBI Taxonomy" id="3299028"/>
    <lineage>
        <taxon>Bacteria</taxon>
        <taxon>Pseudomonadati</taxon>
        <taxon>Pseudomonadota</taxon>
        <taxon>Betaproteobacteria</taxon>
        <taxon>Burkholderiales</taxon>
        <taxon>Sphaerotilaceae</taxon>
        <taxon>Roseateles</taxon>
    </lineage>
</organism>
<evidence type="ECO:0000256" key="2">
    <source>
        <dbReference type="ARBA" id="ARBA00022475"/>
    </source>
</evidence>
<evidence type="ECO:0000256" key="8">
    <source>
        <dbReference type="ARBA" id="ARBA00024235"/>
    </source>
</evidence>
<evidence type="ECO:0000256" key="1">
    <source>
        <dbReference type="ARBA" id="ARBA00004401"/>
    </source>
</evidence>
<dbReference type="PANTHER" id="PTHR38035">
    <property type="entry name" value="UPF0070 PROTEIN YFGM"/>
    <property type="match status" value="1"/>
</dbReference>
<evidence type="ECO:0000256" key="9">
    <source>
        <dbReference type="SAM" id="Phobius"/>
    </source>
</evidence>
<dbReference type="PIRSF" id="PIRSF006170">
    <property type="entry name" value="YfgM"/>
    <property type="match status" value="1"/>
</dbReference>
<dbReference type="InterPro" id="IPR018704">
    <property type="entry name" value="SecYEG/CpoB_TPR"/>
</dbReference>
<dbReference type="RefSeq" id="WP_394460665.1">
    <property type="nucleotide sequence ID" value="NZ_JBIGHZ010000003.1"/>
</dbReference>
<evidence type="ECO:0000256" key="4">
    <source>
        <dbReference type="ARBA" id="ARBA00022989"/>
    </source>
</evidence>